<dbReference type="SFLD" id="SFLDG01138">
    <property type="entry name" value="C1.6.2:_Deoxy-d-mannose-octulo"/>
    <property type="match status" value="1"/>
</dbReference>
<dbReference type="EMBL" id="LNQR01000058">
    <property type="protein sequence ID" value="KWT85927.1"/>
    <property type="molecule type" value="Genomic_DNA"/>
</dbReference>
<name>A0ABR5SFG1_9BACT</name>
<dbReference type="PANTHER" id="PTHR21485">
    <property type="entry name" value="HAD SUPERFAMILY MEMBERS CMAS AND KDSC"/>
    <property type="match status" value="1"/>
</dbReference>
<evidence type="ECO:0000313" key="7">
    <source>
        <dbReference type="EMBL" id="KWT85927.1"/>
    </source>
</evidence>
<dbReference type="EC" id="3.1.3.45" evidence="7"/>
<dbReference type="GO" id="GO:0019143">
    <property type="term" value="F:3-deoxy-manno-octulosonate-8-phosphatase activity"/>
    <property type="evidence" value="ECO:0007669"/>
    <property type="project" value="UniProtKB-EC"/>
</dbReference>
<dbReference type="Gene3D" id="3.40.50.1000">
    <property type="entry name" value="HAD superfamily/HAD-like"/>
    <property type="match status" value="1"/>
</dbReference>
<comment type="similarity">
    <text evidence="2">Belongs to the KdsC family.</text>
</comment>
<dbReference type="SFLD" id="SFLDG01136">
    <property type="entry name" value="C1.6:_Phosphoserine_Phosphatas"/>
    <property type="match status" value="1"/>
</dbReference>
<organism evidence="7 8">
    <name type="scientific">Candidatus Magnetominusculus xianensis</name>
    <dbReference type="NCBI Taxonomy" id="1748249"/>
    <lineage>
        <taxon>Bacteria</taxon>
        <taxon>Pseudomonadati</taxon>
        <taxon>Nitrospirota</taxon>
        <taxon>Nitrospiria</taxon>
        <taxon>Nitrospirales</taxon>
        <taxon>Nitrospiraceae</taxon>
        <taxon>Candidatus Magnetominusculus</taxon>
    </lineage>
</organism>
<accession>A0ABR5SFG1</accession>
<dbReference type="InterPro" id="IPR036412">
    <property type="entry name" value="HAD-like_sf"/>
</dbReference>
<reference evidence="7 8" key="1">
    <citation type="submission" date="2015-11" db="EMBL/GenBank/DDBJ databases">
        <authorList>
            <person name="Lin W."/>
        </authorList>
    </citation>
    <scope>NUCLEOTIDE SEQUENCE [LARGE SCALE GENOMIC DNA]</scope>
    <source>
        <strain evidence="7 8">HCH-1</strain>
    </source>
</reference>
<dbReference type="Pfam" id="PF08282">
    <property type="entry name" value="Hydrolase_3"/>
    <property type="match status" value="1"/>
</dbReference>
<dbReference type="NCBIfam" id="TIGR01670">
    <property type="entry name" value="KdsC-phosphatas"/>
    <property type="match status" value="1"/>
</dbReference>
<dbReference type="SFLD" id="SFLDS00003">
    <property type="entry name" value="Haloacid_Dehalogenase"/>
    <property type="match status" value="1"/>
</dbReference>
<dbReference type="SUPFAM" id="SSF56784">
    <property type="entry name" value="HAD-like"/>
    <property type="match status" value="1"/>
</dbReference>
<dbReference type="Proteomes" id="UP000060487">
    <property type="component" value="Unassembled WGS sequence"/>
</dbReference>
<keyword evidence="6" id="KW-0460">Magnesium</keyword>
<keyword evidence="5 7" id="KW-0378">Hydrolase</keyword>
<evidence type="ECO:0000256" key="2">
    <source>
        <dbReference type="ARBA" id="ARBA00005893"/>
    </source>
</evidence>
<evidence type="ECO:0000256" key="5">
    <source>
        <dbReference type="ARBA" id="ARBA00022801"/>
    </source>
</evidence>
<evidence type="ECO:0000256" key="1">
    <source>
        <dbReference type="ARBA" id="ARBA00001946"/>
    </source>
</evidence>
<comment type="cofactor">
    <cofactor evidence="1">
        <name>Mg(2+)</name>
        <dbReference type="ChEBI" id="CHEBI:18420"/>
    </cofactor>
</comment>
<evidence type="ECO:0000256" key="4">
    <source>
        <dbReference type="ARBA" id="ARBA00022723"/>
    </source>
</evidence>
<dbReference type="PANTHER" id="PTHR21485:SF3">
    <property type="entry name" value="N-ACYLNEURAMINATE CYTIDYLYLTRANSFERASE"/>
    <property type="match status" value="1"/>
</dbReference>
<dbReference type="CDD" id="cd01630">
    <property type="entry name" value="HAD_KDO-like"/>
    <property type="match status" value="1"/>
</dbReference>
<evidence type="ECO:0000256" key="3">
    <source>
        <dbReference type="ARBA" id="ARBA00011881"/>
    </source>
</evidence>
<evidence type="ECO:0000313" key="8">
    <source>
        <dbReference type="Proteomes" id="UP000060487"/>
    </source>
</evidence>
<dbReference type="RefSeq" id="WP_085052268.1">
    <property type="nucleotide sequence ID" value="NZ_LNQR01000058.1"/>
</dbReference>
<comment type="subunit">
    <text evidence="3">Homotetramer.</text>
</comment>
<evidence type="ECO:0000256" key="6">
    <source>
        <dbReference type="ARBA" id="ARBA00022842"/>
    </source>
</evidence>
<dbReference type="InterPro" id="IPR023214">
    <property type="entry name" value="HAD_sf"/>
</dbReference>
<keyword evidence="8" id="KW-1185">Reference proteome</keyword>
<proteinExistence type="inferred from homology"/>
<dbReference type="InterPro" id="IPR050793">
    <property type="entry name" value="CMP-NeuNAc_synthase"/>
</dbReference>
<keyword evidence="4" id="KW-0479">Metal-binding</keyword>
<dbReference type="InterPro" id="IPR010023">
    <property type="entry name" value="KdsC_fam"/>
</dbReference>
<protein>
    <submittedName>
        <fullName evidence="7">3-deoxy-D-manno-octulosonate 8-phosphate phosphatase KdsC</fullName>
        <ecNumber evidence="7">3.1.3.45</ecNumber>
    </submittedName>
</protein>
<comment type="caution">
    <text evidence="7">The sequence shown here is derived from an EMBL/GenBank/DDBJ whole genome shotgun (WGS) entry which is preliminary data.</text>
</comment>
<gene>
    <name evidence="7" type="primary">kdsC</name>
    <name evidence="7" type="ORF">ASN18_1638</name>
</gene>
<sequence length="179" mass="19625">MKGVTNETIELAKHITMLILDVDGVLTDGSITLDNEGNELKTFNVKDGHGIKMLLKEGINVAIITGRTSIAVERRARELGIKDIYQGCEDKVAAYEDLKIKYSLYYKDIACAGDDIPDIHLMTRVGLPIAVGDAVEDIKKFARLITTKEGGRGAVRQICDFLLKSKGILKGIIDDYAKA</sequence>
<dbReference type="PIRSF" id="PIRSF006118">
    <property type="entry name" value="KDO8-P_Ptase"/>
    <property type="match status" value="1"/>
</dbReference>